<organism evidence="11 12">
    <name type="scientific">Phialophora macrospora</name>
    <dbReference type="NCBI Taxonomy" id="1851006"/>
    <lineage>
        <taxon>Eukaryota</taxon>
        <taxon>Fungi</taxon>
        <taxon>Dikarya</taxon>
        <taxon>Ascomycota</taxon>
        <taxon>Pezizomycotina</taxon>
        <taxon>Eurotiomycetes</taxon>
        <taxon>Chaetothyriomycetidae</taxon>
        <taxon>Chaetothyriales</taxon>
        <taxon>Herpotrichiellaceae</taxon>
        <taxon>Phialophora</taxon>
    </lineage>
</organism>
<evidence type="ECO:0000256" key="6">
    <source>
        <dbReference type="ARBA" id="ARBA00022801"/>
    </source>
</evidence>
<dbReference type="Proteomes" id="UP000054266">
    <property type="component" value="Unassembled WGS sequence"/>
</dbReference>
<feature type="active site" evidence="7">
    <location>
        <position position="293"/>
    </location>
</feature>
<protein>
    <recommendedName>
        <fullName evidence="10">Peptidase A1 domain-containing protein</fullName>
    </recommendedName>
</protein>
<dbReference type="PRINTS" id="PR00792">
    <property type="entry name" value="PEPSIN"/>
</dbReference>
<evidence type="ECO:0000256" key="4">
    <source>
        <dbReference type="ARBA" id="ARBA00022729"/>
    </source>
</evidence>
<keyword evidence="12" id="KW-1185">Reference proteome</keyword>
<evidence type="ECO:0000256" key="8">
    <source>
        <dbReference type="PIRSR" id="PIRSR601461-2"/>
    </source>
</evidence>
<name>A0A0D2FA87_9EURO</name>
<dbReference type="CDD" id="cd05474">
    <property type="entry name" value="SAP_like"/>
    <property type="match status" value="1"/>
</dbReference>
<comment type="similarity">
    <text evidence="2 9">Belongs to the peptidase A1 family.</text>
</comment>
<dbReference type="InterPro" id="IPR033121">
    <property type="entry name" value="PEPTIDASE_A1"/>
</dbReference>
<evidence type="ECO:0000256" key="3">
    <source>
        <dbReference type="ARBA" id="ARBA00022670"/>
    </source>
</evidence>
<keyword evidence="3 9" id="KW-0645">Protease</keyword>
<evidence type="ECO:0000313" key="11">
    <source>
        <dbReference type="EMBL" id="KIW63850.1"/>
    </source>
</evidence>
<keyword evidence="5 9" id="KW-0064">Aspartyl protease</keyword>
<feature type="domain" description="Peptidase A1" evidence="10">
    <location>
        <begin position="76"/>
        <end position="412"/>
    </location>
</feature>
<evidence type="ECO:0000256" key="7">
    <source>
        <dbReference type="PIRSR" id="PIRSR601461-1"/>
    </source>
</evidence>
<dbReference type="InterPro" id="IPR033876">
    <property type="entry name" value="SAP-like"/>
</dbReference>
<proteinExistence type="inferred from homology"/>
<dbReference type="GO" id="GO:0005886">
    <property type="term" value="C:plasma membrane"/>
    <property type="evidence" value="ECO:0007669"/>
    <property type="project" value="UniProtKB-SubCell"/>
</dbReference>
<evidence type="ECO:0000256" key="5">
    <source>
        <dbReference type="ARBA" id="ARBA00022750"/>
    </source>
</evidence>
<evidence type="ECO:0000256" key="2">
    <source>
        <dbReference type="ARBA" id="ARBA00007447"/>
    </source>
</evidence>
<dbReference type="STRING" id="5601.A0A0D2FA87"/>
<dbReference type="Pfam" id="PF00026">
    <property type="entry name" value="Asp"/>
    <property type="match status" value="1"/>
</dbReference>
<dbReference type="EMBL" id="KN846961">
    <property type="protein sequence ID" value="KIW63850.1"/>
    <property type="molecule type" value="Genomic_DNA"/>
</dbReference>
<comment type="subcellular location">
    <subcellularLocation>
        <location evidence="1">Cell membrane</location>
        <topology evidence="1">Lipid-anchor</topology>
        <topology evidence="1">GPI-anchor</topology>
    </subcellularLocation>
</comment>
<dbReference type="SUPFAM" id="SSF50630">
    <property type="entry name" value="Acid proteases"/>
    <property type="match status" value="1"/>
</dbReference>
<keyword evidence="8" id="KW-1015">Disulfide bond</keyword>
<dbReference type="PROSITE" id="PS51767">
    <property type="entry name" value="PEPTIDASE_A1"/>
    <property type="match status" value="1"/>
</dbReference>
<dbReference type="InterPro" id="IPR001969">
    <property type="entry name" value="Aspartic_peptidase_AS"/>
</dbReference>
<evidence type="ECO:0000256" key="1">
    <source>
        <dbReference type="ARBA" id="ARBA00004609"/>
    </source>
</evidence>
<dbReference type="HOGENOM" id="CLU_013253_9_3_1"/>
<dbReference type="InterPro" id="IPR021109">
    <property type="entry name" value="Peptidase_aspartic_dom_sf"/>
</dbReference>
<dbReference type="Gene3D" id="2.40.70.10">
    <property type="entry name" value="Acid Proteases"/>
    <property type="match status" value="2"/>
</dbReference>
<dbReference type="PROSITE" id="PS00141">
    <property type="entry name" value="ASP_PROTEASE"/>
    <property type="match status" value="2"/>
</dbReference>
<feature type="disulfide bond" evidence="8">
    <location>
        <begin position="328"/>
        <end position="374"/>
    </location>
</feature>
<feature type="active site" evidence="7">
    <location>
        <position position="94"/>
    </location>
</feature>
<evidence type="ECO:0000259" key="10">
    <source>
        <dbReference type="PROSITE" id="PS51767"/>
    </source>
</evidence>
<accession>A0A0D2FA87</accession>
<evidence type="ECO:0000256" key="9">
    <source>
        <dbReference type="RuleBase" id="RU000454"/>
    </source>
</evidence>
<sequence length="516" mass="54852">MHASLPNYHSPSIILQVVPPSTMKRLFVLASIFAAVLAEAVKLQFWKTRPPHRSTLARRSDDFGSPVTGDYWRVQYFINVTIGTPPQPFSLTLDTGSSDTWVPSADTWGCEDDGCIDFGAYDKNLSSTYSLVEEGTFFISYADLSYAVGDYFTDVLSFSEDVSITNTTMANANDTDMVQGLMGVGLRANLASLQNEEPFDFLTVPEQLKAQGHIDRVAYSLYLDSYDDNSGSILFGGIDPSRYTGELLALPLSTDPYGNYTEFRVALTQLSIRDGKSTRALTLPSFSAPALLDSGTSLSYLPQDVTDAIIEGLGATVDEDSGWAYAPCAYRKSNVSLIYTFGGPDGVNVSVPLSELIGEQLGDESAYRDGTPACSLNIDRATDDGTGIILGDSFLRSAYVVYDLENLIVALAQAKVDNQAPINDTSVTAIPSGTELPGVTRTATVTASPAPTDAPYSVYLGTAGTPTFDLPGFTTTPTANAEAGAQSQSNAASGIEISMAAGAVVGLGVVALHLLC</sequence>
<keyword evidence="6 9" id="KW-0378">Hydrolase</keyword>
<reference evidence="11 12" key="1">
    <citation type="submission" date="2015-01" db="EMBL/GenBank/DDBJ databases">
        <title>The Genome Sequence of Capronia semiimmersa CBS27337.</title>
        <authorList>
            <consortium name="The Broad Institute Genomics Platform"/>
            <person name="Cuomo C."/>
            <person name="de Hoog S."/>
            <person name="Gorbushina A."/>
            <person name="Stielow B."/>
            <person name="Teixiera M."/>
            <person name="Abouelleil A."/>
            <person name="Chapman S.B."/>
            <person name="Priest M."/>
            <person name="Young S.K."/>
            <person name="Wortman J."/>
            <person name="Nusbaum C."/>
            <person name="Birren B."/>
        </authorList>
    </citation>
    <scope>NUCLEOTIDE SEQUENCE [LARGE SCALE GENOMIC DNA]</scope>
    <source>
        <strain evidence="11 12">CBS 27337</strain>
    </source>
</reference>
<dbReference type="PANTHER" id="PTHR47966:SF65">
    <property type="entry name" value="ASPARTIC-TYPE ENDOPEPTIDASE"/>
    <property type="match status" value="1"/>
</dbReference>
<dbReference type="AlphaFoldDB" id="A0A0D2FA87"/>
<dbReference type="PANTHER" id="PTHR47966">
    <property type="entry name" value="BETA-SITE APP-CLEAVING ENZYME, ISOFORM A-RELATED"/>
    <property type="match status" value="1"/>
</dbReference>
<dbReference type="InterPro" id="IPR001461">
    <property type="entry name" value="Aspartic_peptidase_A1"/>
</dbReference>
<gene>
    <name evidence="11" type="ORF">PV04_08822</name>
</gene>
<evidence type="ECO:0000313" key="12">
    <source>
        <dbReference type="Proteomes" id="UP000054266"/>
    </source>
</evidence>
<dbReference type="GO" id="GO:0006508">
    <property type="term" value="P:proteolysis"/>
    <property type="evidence" value="ECO:0007669"/>
    <property type="project" value="UniProtKB-KW"/>
</dbReference>
<dbReference type="GO" id="GO:0004190">
    <property type="term" value="F:aspartic-type endopeptidase activity"/>
    <property type="evidence" value="ECO:0007669"/>
    <property type="project" value="UniProtKB-KW"/>
</dbReference>
<keyword evidence="4" id="KW-0732">Signal</keyword>